<sequence>MDEKDLRVQALVFIWGWASYLHEGIESGKLSEHFETEVDDGRMSEEDAVKCQAWVKYEAEIIWKKSVRLAPPGE</sequence>
<protein>
    <submittedName>
        <fullName evidence="1">Uncharacterized protein</fullName>
    </submittedName>
</protein>
<reference evidence="1" key="1">
    <citation type="journal article" date="2015" name="Nature">
        <title>Complex archaea that bridge the gap between prokaryotes and eukaryotes.</title>
        <authorList>
            <person name="Spang A."/>
            <person name="Saw J.H."/>
            <person name="Jorgensen S.L."/>
            <person name="Zaremba-Niedzwiedzka K."/>
            <person name="Martijn J."/>
            <person name="Lind A.E."/>
            <person name="van Eijk R."/>
            <person name="Schleper C."/>
            <person name="Guy L."/>
            <person name="Ettema T.J."/>
        </authorList>
    </citation>
    <scope>NUCLEOTIDE SEQUENCE</scope>
</reference>
<accession>A0A0F9BTW0</accession>
<organism evidence="1">
    <name type="scientific">marine sediment metagenome</name>
    <dbReference type="NCBI Taxonomy" id="412755"/>
    <lineage>
        <taxon>unclassified sequences</taxon>
        <taxon>metagenomes</taxon>
        <taxon>ecological metagenomes</taxon>
    </lineage>
</organism>
<comment type="caution">
    <text evidence="1">The sequence shown here is derived from an EMBL/GenBank/DDBJ whole genome shotgun (WGS) entry which is preliminary data.</text>
</comment>
<evidence type="ECO:0000313" key="1">
    <source>
        <dbReference type="EMBL" id="KKL25355.1"/>
    </source>
</evidence>
<name>A0A0F9BTW0_9ZZZZ</name>
<dbReference type="EMBL" id="LAZR01036245">
    <property type="protein sequence ID" value="KKL25355.1"/>
    <property type="molecule type" value="Genomic_DNA"/>
</dbReference>
<gene>
    <name evidence="1" type="ORF">LCGC14_2406120</name>
</gene>
<proteinExistence type="predicted"/>
<dbReference type="AlphaFoldDB" id="A0A0F9BTW0"/>